<evidence type="ECO:0000256" key="11">
    <source>
        <dbReference type="ARBA" id="ARBA00023160"/>
    </source>
</evidence>
<evidence type="ECO:0000256" key="7">
    <source>
        <dbReference type="ARBA" id="ARBA00022832"/>
    </source>
</evidence>
<accession>A0A0C3KKP5</accession>
<keyword evidence="16" id="KW-1185">Reference proteome</keyword>
<comment type="subcellular location">
    <subcellularLocation>
        <location evidence="14">Endoplasmic reticulum membrane</location>
        <topology evidence="14">Multi-pass membrane protein</topology>
    </subcellularLocation>
    <subcellularLocation>
        <location evidence="1">Membrane</location>
        <topology evidence="1">Multi-pass membrane protein</topology>
    </subcellularLocation>
</comment>
<dbReference type="GO" id="GO:0042761">
    <property type="term" value="P:very long-chain fatty acid biosynthetic process"/>
    <property type="evidence" value="ECO:0007669"/>
    <property type="project" value="TreeGrafter"/>
</dbReference>
<comment type="caution">
    <text evidence="14">Lacks conserved residue(s) required for the propagation of feature annotation.</text>
</comment>
<keyword evidence="6 14" id="KW-0812">Transmembrane</keyword>
<proteinExistence type="inferred from homology"/>
<evidence type="ECO:0000256" key="12">
    <source>
        <dbReference type="ARBA" id="ARBA00023239"/>
    </source>
</evidence>
<feature type="transmembrane region" description="Helical" evidence="14">
    <location>
        <begin position="7"/>
        <end position="28"/>
    </location>
</feature>
<dbReference type="AlphaFoldDB" id="A0A0C3KKP5"/>
<keyword evidence="9 14" id="KW-0443">Lipid metabolism</keyword>
<keyword evidence="7 14" id="KW-0276">Fatty acid metabolism</keyword>
<evidence type="ECO:0000256" key="3">
    <source>
        <dbReference type="ARBA" id="ARBA00007811"/>
    </source>
</evidence>
<dbReference type="GO" id="GO:0102158">
    <property type="term" value="F:very-long-chain (3R)-3-hydroxyacyl-CoA dehydratase activity"/>
    <property type="evidence" value="ECO:0007669"/>
    <property type="project" value="UniProtKB-EC"/>
</dbReference>
<dbReference type="GO" id="GO:0005789">
    <property type="term" value="C:endoplasmic reticulum membrane"/>
    <property type="evidence" value="ECO:0007669"/>
    <property type="project" value="UniProtKB-SubCell"/>
</dbReference>
<dbReference type="EC" id="4.2.1.134" evidence="4 14"/>
<dbReference type="UniPathway" id="UPA00094"/>
<dbReference type="STRING" id="870435.A0A0C3KKP5"/>
<dbReference type="FunCoup" id="A0A0C3KKP5">
    <property type="interactions" value="371"/>
</dbReference>
<keyword evidence="14" id="KW-0256">Endoplasmic reticulum</keyword>
<feature type="transmembrane region" description="Helical" evidence="14">
    <location>
        <begin position="201"/>
        <end position="220"/>
    </location>
</feature>
<evidence type="ECO:0000256" key="10">
    <source>
        <dbReference type="ARBA" id="ARBA00023136"/>
    </source>
</evidence>
<sequence length="249" mass="28056">MKWYLAAFNAVSAVGWAYVLFLTASALLNESSYSYLPLRFPWSFTPTAANDVSRYLVSLVAPYVPPTHSASWSVLAPVQSLAALEVVHVLLGLVRSPLPTTVIQVSSRLILVWGIVARFPSTHINPFYTTMLLAWSFTEVIRYSYYVLSLAGVPVPYWLTWLRYTTFYILYPVGAGSEALVMLSTIPEWKHGRYANWSQEAWAKAAMVLIWIPGLCIMYLHMMQMRNKVLGKGKGQKLGEKPKNRAKAE</sequence>
<dbReference type="PANTHER" id="PTHR11035:SF3">
    <property type="entry name" value="VERY-LONG-CHAIN (3R)-3-HYDROXYACYL-COA DEHYDRATASE"/>
    <property type="match status" value="1"/>
</dbReference>
<dbReference type="InterPro" id="IPR007482">
    <property type="entry name" value="Tyr_Pase-like_PTPLA"/>
</dbReference>
<gene>
    <name evidence="15" type="ORF">M404DRAFT_13973</name>
</gene>
<evidence type="ECO:0000256" key="5">
    <source>
        <dbReference type="ARBA" id="ARBA00022516"/>
    </source>
</evidence>
<comment type="similarity">
    <text evidence="3 14">Belongs to the very long-chain fatty acids dehydratase HACD family.</text>
</comment>
<keyword evidence="10 14" id="KW-0472">Membrane</keyword>
<name>A0A0C3KKP5_PISTI</name>
<feature type="transmembrane region" description="Helical" evidence="14">
    <location>
        <begin position="166"/>
        <end position="186"/>
    </location>
</feature>
<reference evidence="16" key="2">
    <citation type="submission" date="2015-01" db="EMBL/GenBank/DDBJ databases">
        <title>Evolutionary Origins and Diversification of the Mycorrhizal Mutualists.</title>
        <authorList>
            <consortium name="DOE Joint Genome Institute"/>
            <consortium name="Mycorrhizal Genomics Consortium"/>
            <person name="Kohler A."/>
            <person name="Kuo A."/>
            <person name="Nagy L.G."/>
            <person name="Floudas D."/>
            <person name="Copeland A."/>
            <person name="Barry K.W."/>
            <person name="Cichocki N."/>
            <person name="Veneault-Fourrey C."/>
            <person name="LaButti K."/>
            <person name="Lindquist E.A."/>
            <person name="Lipzen A."/>
            <person name="Lundell T."/>
            <person name="Morin E."/>
            <person name="Murat C."/>
            <person name="Riley R."/>
            <person name="Ohm R."/>
            <person name="Sun H."/>
            <person name="Tunlid A."/>
            <person name="Henrissat B."/>
            <person name="Grigoriev I.V."/>
            <person name="Hibbett D.S."/>
            <person name="Martin F."/>
        </authorList>
    </citation>
    <scope>NUCLEOTIDE SEQUENCE [LARGE SCALE GENOMIC DNA]</scope>
    <source>
        <strain evidence="16">Marx 270</strain>
    </source>
</reference>
<organism evidence="15 16">
    <name type="scientific">Pisolithus tinctorius Marx 270</name>
    <dbReference type="NCBI Taxonomy" id="870435"/>
    <lineage>
        <taxon>Eukaryota</taxon>
        <taxon>Fungi</taxon>
        <taxon>Dikarya</taxon>
        <taxon>Basidiomycota</taxon>
        <taxon>Agaricomycotina</taxon>
        <taxon>Agaricomycetes</taxon>
        <taxon>Agaricomycetidae</taxon>
        <taxon>Boletales</taxon>
        <taxon>Sclerodermatineae</taxon>
        <taxon>Pisolithaceae</taxon>
        <taxon>Pisolithus</taxon>
    </lineage>
</organism>
<evidence type="ECO:0000256" key="13">
    <source>
        <dbReference type="ARBA" id="ARBA00036671"/>
    </source>
</evidence>
<comment type="pathway">
    <text evidence="2 14">Lipid metabolism; fatty acid biosynthesis.</text>
</comment>
<evidence type="ECO:0000256" key="1">
    <source>
        <dbReference type="ARBA" id="ARBA00004141"/>
    </source>
</evidence>
<protein>
    <recommendedName>
        <fullName evidence="4 14">Very-long-chain (3R)-3-hydroxyacyl-CoA dehydratase</fullName>
        <ecNumber evidence="4 14">4.2.1.134</ecNumber>
    </recommendedName>
</protein>
<dbReference type="PANTHER" id="PTHR11035">
    <property type="entry name" value="VERY-LONG-CHAIN (3R)-3-HYDROXYACYL-COA DEHYDRATASE"/>
    <property type="match status" value="1"/>
</dbReference>
<dbReference type="InParanoid" id="A0A0C3KKP5"/>
<evidence type="ECO:0000256" key="14">
    <source>
        <dbReference type="RuleBase" id="RU363109"/>
    </source>
</evidence>
<evidence type="ECO:0000256" key="6">
    <source>
        <dbReference type="ARBA" id="ARBA00022692"/>
    </source>
</evidence>
<dbReference type="OrthoDB" id="46988at2759"/>
<feature type="transmembrane region" description="Helical" evidence="14">
    <location>
        <begin position="140"/>
        <end position="159"/>
    </location>
</feature>
<dbReference type="GO" id="GO:0030148">
    <property type="term" value="P:sphingolipid biosynthetic process"/>
    <property type="evidence" value="ECO:0007669"/>
    <property type="project" value="TreeGrafter"/>
</dbReference>
<evidence type="ECO:0000256" key="9">
    <source>
        <dbReference type="ARBA" id="ARBA00023098"/>
    </source>
</evidence>
<dbReference type="Pfam" id="PF04387">
    <property type="entry name" value="PTPLA"/>
    <property type="match status" value="1"/>
</dbReference>
<evidence type="ECO:0000256" key="8">
    <source>
        <dbReference type="ARBA" id="ARBA00022989"/>
    </source>
</evidence>
<evidence type="ECO:0000256" key="4">
    <source>
        <dbReference type="ARBA" id="ARBA00013122"/>
    </source>
</evidence>
<keyword evidence="8 14" id="KW-1133">Transmembrane helix</keyword>
<keyword evidence="5 14" id="KW-0444">Lipid biosynthesis</keyword>
<comment type="catalytic activity">
    <reaction evidence="13 14">
        <text>a very-long-chain (3R)-3-hydroxyacyl-CoA = a very-long-chain (2E)-enoyl-CoA + H2O</text>
        <dbReference type="Rhea" id="RHEA:45812"/>
        <dbReference type="ChEBI" id="CHEBI:15377"/>
        <dbReference type="ChEBI" id="CHEBI:83728"/>
        <dbReference type="ChEBI" id="CHEBI:85440"/>
        <dbReference type="EC" id="4.2.1.134"/>
    </reaction>
</comment>
<keyword evidence="12 14" id="KW-0456">Lyase</keyword>
<dbReference type="HOGENOM" id="CLU_034302_6_1_1"/>
<evidence type="ECO:0000313" key="15">
    <source>
        <dbReference type="EMBL" id="KIO10172.1"/>
    </source>
</evidence>
<dbReference type="GO" id="GO:0030497">
    <property type="term" value="P:fatty acid elongation"/>
    <property type="evidence" value="ECO:0007669"/>
    <property type="project" value="TreeGrafter"/>
</dbReference>
<evidence type="ECO:0000256" key="2">
    <source>
        <dbReference type="ARBA" id="ARBA00005194"/>
    </source>
</evidence>
<dbReference type="Proteomes" id="UP000054217">
    <property type="component" value="Unassembled WGS sequence"/>
</dbReference>
<keyword evidence="11 14" id="KW-0275">Fatty acid biosynthesis</keyword>
<reference evidence="15 16" key="1">
    <citation type="submission" date="2014-04" db="EMBL/GenBank/DDBJ databases">
        <authorList>
            <consortium name="DOE Joint Genome Institute"/>
            <person name="Kuo A."/>
            <person name="Kohler A."/>
            <person name="Costa M.D."/>
            <person name="Nagy L.G."/>
            <person name="Floudas D."/>
            <person name="Copeland A."/>
            <person name="Barry K.W."/>
            <person name="Cichocki N."/>
            <person name="Veneault-Fourrey C."/>
            <person name="LaButti K."/>
            <person name="Lindquist E.A."/>
            <person name="Lipzen A."/>
            <person name="Lundell T."/>
            <person name="Morin E."/>
            <person name="Murat C."/>
            <person name="Sun H."/>
            <person name="Tunlid A."/>
            <person name="Henrissat B."/>
            <person name="Grigoriev I.V."/>
            <person name="Hibbett D.S."/>
            <person name="Martin F."/>
            <person name="Nordberg H.P."/>
            <person name="Cantor M.N."/>
            <person name="Hua S.X."/>
        </authorList>
    </citation>
    <scope>NUCLEOTIDE SEQUENCE [LARGE SCALE GENOMIC DNA]</scope>
    <source>
        <strain evidence="15 16">Marx 270</strain>
    </source>
</reference>
<comment type="function">
    <text evidence="14">Catalyzes the third of the four reactions of the long-chain fatty acids elongation cycle. This endoplasmic reticulum-bound enzymatic process, allows the addition of two carbons to the chain of long- and very long-chain fatty acids/VLCFAs per cycle. This enzyme catalyzes the dehydration of the 3-hydroxyacyl-CoA intermediate into trans-2,3-enoyl-CoA, within each cycle of fatty acid elongation. Thereby, it participates to the production of VLCFAs of different chain lengths that are involved in multiple biological processes as precursors of membrane lipids and lipid mediators.</text>
</comment>
<dbReference type="EMBL" id="KN831953">
    <property type="protein sequence ID" value="KIO10172.1"/>
    <property type="molecule type" value="Genomic_DNA"/>
</dbReference>
<evidence type="ECO:0000313" key="16">
    <source>
        <dbReference type="Proteomes" id="UP000054217"/>
    </source>
</evidence>